<sequence>MSIAQLDGVKGGNFGDFRDMFPGWTGDTDNQQSEQPAGGICYSGTPTSCIYCV</sequence>
<evidence type="ECO:0000313" key="3">
    <source>
        <dbReference type="Proteomes" id="UP001597319"/>
    </source>
</evidence>
<evidence type="ECO:0000256" key="1">
    <source>
        <dbReference type="SAM" id="MobiDB-lite"/>
    </source>
</evidence>
<accession>A0ABW5LKN9</accession>
<gene>
    <name evidence="2" type="ORF">ACFSR1_18745</name>
</gene>
<feature type="region of interest" description="Disordered" evidence="1">
    <location>
        <begin position="20"/>
        <end position="39"/>
    </location>
</feature>
<protein>
    <submittedName>
        <fullName evidence="2">Uncharacterized protein</fullName>
    </submittedName>
</protein>
<dbReference type="EMBL" id="JBHULE010000022">
    <property type="protein sequence ID" value="MFD2564724.1"/>
    <property type="molecule type" value="Genomic_DNA"/>
</dbReference>
<comment type="caution">
    <text evidence="2">The sequence shown here is derived from an EMBL/GenBank/DDBJ whole genome shotgun (WGS) entry which is preliminary data.</text>
</comment>
<name>A0ABW5LKN9_9FLAO</name>
<proteinExistence type="predicted"/>
<dbReference type="RefSeq" id="WP_378294583.1">
    <property type="nucleotide sequence ID" value="NZ_JBHULE010000022.1"/>
</dbReference>
<evidence type="ECO:0000313" key="2">
    <source>
        <dbReference type="EMBL" id="MFD2564724.1"/>
    </source>
</evidence>
<dbReference type="Proteomes" id="UP001597319">
    <property type="component" value="Unassembled WGS sequence"/>
</dbReference>
<reference evidence="3" key="1">
    <citation type="journal article" date="2019" name="Int. J. Syst. Evol. Microbiol.">
        <title>The Global Catalogue of Microorganisms (GCM) 10K type strain sequencing project: providing services to taxonomists for standard genome sequencing and annotation.</title>
        <authorList>
            <consortium name="The Broad Institute Genomics Platform"/>
            <consortium name="The Broad Institute Genome Sequencing Center for Infectious Disease"/>
            <person name="Wu L."/>
            <person name="Ma J."/>
        </authorList>
    </citation>
    <scope>NUCLEOTIDE SEQUENCE [LARGE SCALE GENOMIC DNA]</scope>
    <source>
        <strain evidence="3">KCTC 52274</strain>
    </source>
</reference>
<keyword evidence="3" id="KW-1185">Reference proteome</keyword>
<organism evidence="2 3">
    <name type="scientific">Aquimarina rubra</name>
    <dbReference type="NCBI Taxonomy" id="1920033"/>
    <lineage>
        <taxon>Bacteria</taxon>
        <taxon>Pseudomonadati</taxon>
        <taxon>Bacteroidota</taxon>
        <taxon>Flavobacteriia</taxon>
        <taxon>Flavobacteriales</taxon>
        <taxon>Flavobacteriaceae</taxon>
        <taxon>Aquimarina</taxon>
    </lineage>
</organism>